<keyword evidence="3" id="KW-0813">Transport</keyword>
<organism evidence="8 9">
    <name type="scientific">Glarea lozoyensis (strain ATCC 74030 / MF5533)</name>
    <dbReference type="NCBI Taxonomy" id="1104152"/>
    <lineage>
        <taxon>Eukaryota</taxon>
        <taxon>Fungi</taxon>
        <taxon>Dikarya</taxon>
        <taxon>Ascomycota</taxon>
        <taxon>Pezizomycotina</taxon>
        <taxon>Leotiomycetes</taxon>
        <taxon>Helotiales</taxon>
        <taxon>Helotiaceae</taxon>
        <taxon>Glarea</taxon>
    </lineage>
</organism>
<evidence type="ECO:0000256" key="5">
    <source>
        <dbReference type="ARBA" id="ARBA00022989"/>
    </source>
</evidence>
<reference evidence="8 9" key="1">
    <citation type="journal article" date="2012" name="Eukaryot. Cell">
        <title>Genome sequence of the fungus Glarea lozoyensis: the first genome sequence of a species from the Helotiaceae family.</title>
        <authorList>
            <person name="Youssar L."/>
            <person name="Gruening B.A."/>
            <person name="Erxleben A."/>
            <person name="Guenther S."/>
            <person name="Huettel W."/>
        </authorList>
    </citation>
    <scope>NUCLEOTIDE SEQUENCE [LARGE SCALE GENOMIC DNA]</scope>
    <source>
        <strain evidence="9">ATCC 74030 / MF5533</strain>
    </source>
</reference>
<keyword evidence="5 7" id="KW-1133">Transmembrane helix</keyword>
<dbReference type="PANTHER" id="PTHR23501:SF12">
    <property type="entry name" value="MAJOR FACILITATOR SUPERFAMILY (MFS) PROFILE DOMAIN-CONTAINING PROTEIN-RELATED"/>
    <property type="match status" value="1"/>
</dbReference>
<name>H0EFW8_GLAL7</name>
<comment type="subcellular location">
    <subcellularLocation>
        <location evidence="1">Membrane</location>
        <topology evidence="1">Multi-pass membrane protein</topology>
    </subcellularLocation>
</comment>
<protein>
    <submittedName>
        <fullName evidence="8">Putative HC-toxin efflux carrier TOXA</fullName>
    </submittedName>
</protein>
<feature type="transmembrane region" description="Helical" evidence="7">
    <location>
        <begin position="46"/>
        <end position="65"/>
    </location>
</feature>
<evidence type="ECO:0000313" key="9">
    <source>
        <dbReference type="Proteomes" id="UP000005446"/>
    </source>
</evidence>
<accession>H0EFW8</accession>
<dbReference type="InParanoid" id="H0EFW8"/>
<keyword evidence="4 7" id="KW-0812">Transmembrane</keyword>
<dbReference type="EMBL" id="AGUE01000021">
    <property type="protein sequence ID" value="EHL02582.1"/>
    <property type="molecule type" value="Genomic_DNA"/>
</dbReference>
<feature type="transmembrane region" description="Helical" evidence="7">
    <location>
        <begin position="15"/>
        <end position="34"/>
    </location>
</feature>
<keyword evidence="6 7" id="KW-0472">Membrane</keyword>
<dbReference type="Proteomes" id="UP000005446">
    <property type="component" value="Unassembled WGS sequence"/>
</dbReference>
<evidence type="ECO:0000256" key="1">
    <source>
        <dbReference type="ARBA" id="ARBA00004141"/>
    </source>
</evidence>
<proteinExistence type="inferred from homology"/>
<feature type="transmembrane region" description="Helical" evidence="7">
    <location>
        <begin position="77"/>
        <end position="98"/>
    </location>
</feature>
<evidence type="ECO:0000256" key="3">
    <source>
        <dbReference type="ARBA" id="ARBA00022448"/>
    </source>
</evidence>
<comment type="caution">
    <text evidence="8">The sequence shown here is derived from an EMBL/GenBank/DDBJ whole genome shotgun (WGS) entry which is preliminary data.</text>
</comment>
<dbReference type="HOGENOM" id="CLU_2250440_0_0_1"/>
<evidence type="ECO:0000256" key="4">
    <source>
        <dbReference type="ARBA" id="ARBA00022692"/>
    </source>
</evidence>
<evidence type="ECO:0000313" key="8">
    <source>
        <dbReference type="EMBL" id="EHL02582.1"/>
    </source>
</evidence>
<evidence type="ECO:0000256" key="6">
    <source>
        <dbReference type="ARBA" id="ARBA00023136"/>
    </source>
</evidence>
<gene>
    <name evidence="8" type="ORF">M7I_1376</name>
</gene>
<dbReference type="GO" id="GO:0005886">
    <property type="term" value="C:plasma membrane"/>
    <property type="evidence" value="ECO:0007669"/>
    <property type="project" value="TreeGrafter"/>
</dbReference>
<dbReference type="PANTHER" id="PTHR23501">
    <property type="entry name" value="MAJOR FACILITATOR SUPERFAMILY"/>
    <property type="match status" value="1"/>
</dbReference>
<sequence>MVMMGGFVVSLTGSWWPWFFIGGVLATIGEALLYDDISPASDTSSIYGYSSLIGIGAGAIGQLFYSVAQFKVKPNEIPASIGFICMGQYLGLTVSLPVGQKFSK</sequence>
<evidence type="ECO:0000256" key="7">
    <source>
        <dbReference type="SAM" id="Phobius"/>
    </source>
</evidence>
<keyword evidence="9" id="KW-1185">Reference proteome</keyword>
<dbReference type="AlphaFoldDB" id="H0EFW8"/>
<comment type="similarity">
    <text evidence="2">Belongs to the major facilitator superfamily. TCR/Tet family.</text>
</comment>
<evidence type="ECO:0000256" key="2">
    <source>
        <dbReference type="ARBA" id="ARBA00007520"/>
    </source>
</evidence>
<dbReference type="GO" id="GO:0022857">
    <property type="term" value="F:transmembrane transporter activity"/>
    <property type="evidence" value="ECO:0007669"/>
    <property type="project" value="TreeGrafter"/>
</dbReference>